<evidence type="ECO:0000313" key="3">
    <source>
        <dbReference type="Proteomes" id="UP000683438"/>
    </source>
</evidence>
<organism evidence="2 3">
    <name type="scientific">Microbacterium phage vB_MoxS-R1</name>
    <dbReference type="NCBI Taxonomy" id="2848881"/>
    <lineage>
        <taxon>Viruses</taxon>
        <taxon>Duplodnaviria</taxon>
        <taxon>Heunggongvirae</taxon>
        <taxon>Uroviricota</taxon>
        <taxon>Caudoviricetes</taxon>
        <taxon>Syrbvirus</taxon>
        <taxon>Syrbvirus R1</taxon>
    </lineage>
</organism>
<name>A0A8F2IVC8_9CAUD</name>
<feature type="region of interest" description="Disordered" evidence="1">
    <location>
        <begin position="72"/>
        <end position="101"/>
    </location>
</feature>
<feature type="compositionally biased region" description="Low complexity" evidence="1">
    <location>
        <begin position="74"/>
        <end position="84"/>
    </location>
</feature>
<keyword evidence="3" id="KW-1185">Reference proteome</keyword>
<keyword evidence="2" id="KW-0540">Nuclease</keyword>
<keyword evidence="2" id="KW-0255">Endonuclease</keyword>
<protein>
    <submittedName>
        <fullName evidence="2">Endonuclease</fullName>
    </submittedName>
</protein>
<gene>
    <name evidence="2" type="ORF">vBMoxSR1_gp41</name>
</gene>
<dbReference type="GO" id="GO:0004519">
    <property type="term" value="F:endonuclease activity"/>
    <property type="evidence" value="ECO:0007669"/>
    <property type="project" value="UniProtKB-KW"/>
</dbReference>
<dbReference type="Proteomes" id="UP000683438">
    <property type="component" value="Segment"/>
</dbReference>
<dbReference type="EMBL" id="MW073100">
    <property type="protein sequence ID" value="QWT28891.1"/>
    <property type="molecule type" value="Genomic_DNA"/>
</dbReference>
<evidence type="ECO:0000313" key="2">
    <source>
        <dbReference type="EMBL" id="QWT28891.1"/>
    </source>
</evidence>
<keyword evidence="2" id="KW-0378">Hydrolase</keyword>
<proteinExistence type="predicted"/>
<reference evidence="2" key="1">
    <citation type="submission" date="2020-10" db="EMBL/GenBank/DDBJ databases">
        <title>Complete genome sequence of vB_MoxS-R1, a novel marine prophage inducted from Microbacterium.</title>
        <authorList>
            <person name="Zheng H."/>
            <person name="Liu B."/>
            <person name="Xu Y."/>
            <person name="Chen F."/>
        </authorList>
    </citation>
    <scope>NUCLEOTIDE SEQUENCE</scope>
</reference>
<accession>A0A8F2IVC8</accession>
<sequence>MAWENNRPTHVPTAVREACLARDGNQCTQTQRNGQRCPETTRLEAAHIGQWREGEVTTVHMVRTLCHWHHNRETQAQAATARANTPKPNLEHPREQHPALR</sequence>
<feature type="compositionally biased region" description="Basic and acidic residues" evidence="1">
    <location>
        <begin position="89"/>
        <end position="101"/>
    </location>
</feature>
<evidence type="ECO:0000256" key="1">
    <source>
        <dbReference type="SAM" id="MobiDB-lite"/>
    </source>
</evidence>